<evidence type="ECO:0000313" key="2">
    <source>
        <dbReference type="Proteomes" id="UP000789366"/>
    </source>
</evidence>
<dbReference type="Proteomes" id="UP000789366">
    <property type="component" value="Unassembled WGS sequence"/>
</dbReference>
<organism evidence="1 2">
    <name type="scientific">Cetraspora pellucida</name>
    <dbReference type="NCBI Taxonomy" id="1433469"/>
    <lineage>
        <taxon>Eukaryota</taxon>
        <taxon>Fungi</taxon>
        <taxon>Fungi incertae sedis</taxon>
        <taxon>Mucoromycota</taxon>
        <taxon>Glomeromycotina</taxon>
        <taxon>Glomeromycetes</taxon>
        <taxon>Diversisporales</taxon>
        <taxon>Gigasporaceae</taxon>
        <taxon>Cetraspora</taxon>
    </lineage>
</organism>
<reference evidence="1" key="1">
    <citation type="submission" date="2021-06" db="EMBL/GenBank/DDBJ databases">
        <authorList>
            <person name="Kallberg Y."/>
            <person name="Tangrot J."/>
            <person name="Rosling A."/>
        </authorList>
    </citation>
    <scope>NUCLEOTIDE SEQUENCE</scope>
    <source>
        <strain evidence="1">28 12/20/2015</strain>
    </source>
</reference>
<feature type="non-terminal residue" evidence="1">
    <location>
        <position position="1"/>
    </location>
</feature>
<protein>
    <submittedName>
        <fullName evidence="1">5212_t:CDS:1</fullName>
    </submittedName>
</protein>
<name>A0ACA9NH63_9GLOM</name>
<feature type="non-terminal residue" evidence="1">
    <location>
        <position position="124"/>
    </location>
</feature>
<evidence type="ECO:0000313" key="1">
    <source>
        <dbReference type="EMBL" id="CAG8646405.1"/>
    </source>
</evidence>
<gene>
    <name evidence="1" type="ORF">SPELUC_LOCUS8756</name>
</gene>
<comment type="caution">
    <text evidence="1">The sequence shown here is derived from an EMBL/GenBank/DDBJ whole genome shotgun (WGS) entry which is preliminary data.</text>
</comment>
<sequence>QDSKNKICTLKNIIRTLKDQITSLKQLNQEATNHKNDLDRKNASLVAEITYLKKLKQEETAYYEQLIIELNHKDALIQEYAYQFKNQHEETICFGQTCKYLTAKLNNKMELVLPSELEKKTLER</sequence>
<dbReference type="EMBL" id="CAJVPW010013601">
    <property type="protein sequence ID" value="CAG8646405.1"/>
    <property type="molecule type" value="Genomic_DNA"/>
</dbReference>
<keyword evidence="2" id="KW-1185">Reference proteome</keyword>
<proteinExistence type="predicted"/>
<accession>A0ACA9NH63</accession>